<keyword evidence="3" id="KW-0862">Zinc</keyword>
<evidence type="ECO:0000256" key="2">
    <source>
        <dbReference type="ARBA" id="ARBA00022771"/>
    </source>
</evidence>
<evidence type="ECO:0000259" key="6">
    <source>
        <dbReference type="PROSITE" id="PS50199"/>
    </source>
</evidence>
<dbReference type="InterPro" id="IPR001876">
    <property type="entry name" value="Znf_RanBP2"/>
</dbReference>
<feature type="compositionally biased region" description="Basic residues" evidence="5">
    <location>
        <begin position="1133"/>
        <end position="1143"/>
    </location>
</feature>
<feature type="compositionally biased region" description="Polar residues" evidence="5">
    <location>
        <begin position="477"/>
        <end position="497"/>
    </location>
</feature>
<feature type="region of interest" description="Disordered" evidence="5">
    <location>
        <begin position="1"/>
        <end position="120"/>
    </location>
</feature>
<protein>
    <recommendedName>
        <fullName evidence="6">RanBP2-type domain-containing protein</fullName>
    </recommendedName>
</protein>
<feature type="region of interest" description="Disordered" evidence="5">
    <location>
        <begin position="432"/>
        <end position="508"/>
    </location>
</feature>
<feature type="region of interest" description="Disordered" evidence="5">
    <location>
        <begin position="1093"/>
        <end position="1143"/>
    </location>
</feature>
<feature type="compositionally biased region" description="Low complexity" evidence="5">
    <location>
        <begin position="23"/>
        <end position="35"/>
    </location>
</feature>
<sequence length="1143" mass="117196">MSSNKSWFSALFGSSSREPEPAPSASSTPAAHNSPEGPDSRSFQRGAQNRGSPAITTTDQPPLRSSLKQLGSFTPSARIISNGASSTQRTPGRGLFVDTNGDTSESITRKRQLVTSPENSLLTSDRIKRFRENLAKSRPEDKAKLSVFSSLEPKLPRLDNSTFTAPSARQNLSAMDSPGGSSNFSHLSRRSAAPSLQSNVSSKTRNILEQLERCSTPQSNTQRVPAFRTSSGVTEVWNTSWQSGNGSMTRSQIQATGTPPPLRRQTIEVPSRMQVLTSSLSSHYKKPYWRDLSRSNTAPSPSGSAAAAASPALQRVRDGAGVKISPLFDLTAHQPAVTPKETVTTATTATPPLKGPDGKKGRNTFSMQDIEESGDDDIQTLTEANGLPITAFAPPKGFLDNCLFSFAAPVERGPQVASKIDDFVEIAKNPLFQQATDESDDDSEEKQSSGTDETDTEENQPPAVPQKKLPVFGAPTDSETSGAGTPSSSKNTSPESLNKTPTVATNTATTTTAPKWECPTCMMRWEESTRKCACGYDKDGKSTSTESTTFKPTSFTAPPSTTTVSFGFGSKTAKPAEVAKPAATTAKPTTCPDCWSSIPAEAKSCLSCGHVVGAAPAPLPPAPSTATTTSSATTERKDWSCPTCFVGNKADQSKCPCCDHEMYKETAGGEQDKPKSVFGANAFNPTAAANAGGFKFGTSAAAASTNGGPSFGIKPAEEKKDEPPKFGVTFGAKPDADKPASTPTFGMPKTTTTTESPKPAAASGTSIFGAAASAMKPFTFGASPNAKDAASASSTPAAPASGLVFGATKPMFGQTPATTSATPSTDAPAKTPLFGQIDGATKPLFGSSLAAPTTDKPAAAATPFGQLGGDRPLFGMTTPAFGSSSTAPAAAAPTTAAPNFPVFGASATTAAATPALKFGEPSAKISFGPSTTTTKADSTTEAAKPLFAFGSTSAPSVFGSSTGSMFGNGSSSTSQADAPETKRKMFEPSAPVAAAAAPSTGFSFGPLGGGAPAPATNGFNFGAAPAQPFGSSASAPVFGAPSSSIQSTPSFAAPTAAPTSFNFTMGAPAAAPTNGAPAPFVFGSSAAPAQNNLNGGFSMGAPMPSFNAPQQPSLDSPFAFSSTTSSGPQRKLAAARRRLTGKK</sequence>
<gene>
    <name evidence="7" type="ORF">MSPICULIGERA_LOCUS7260</name>
</gene>
<feature type="region of interest" description="Disordered" evidence="5">
    <location>
        <begin position="730"/>
        <end position="762"/>
    </location>
</feature>
<dbReference type="AlphaFoldDB" id="A0AA36CIP5"/>
<dbReference type="EMBL" id="CATQJA010001814">
    <property type="protein sequence ID" value="CAJ0568746.1"/>
    <property type="molecule type" value="Genomic_DNA"/>
</dbReference>
<organism evidence="7 8">
    <name type="scientific">Mesorhabditis spiculigera</name>
    <dbReference type="NCBI Taxonomy" id="96644"/>
    <lineage>
        <taxon>Eukaryota</taxon>
        <taxon>Metazoa</taxon>
        <taxon>Ecdysozoa</taxon>
        <taxon>Nematoda</taxon>
        <taxon>Chromadorea</taxon>
        <taxon>Rhabditida</taxon>
        <taxon>Rhabditina</taxon>
        <taxon>Rhabditomorpha</taxon>
        <taxon>Rhabditoidea</taxon>
        <taxon>Rhabditidae</taxon>
        <taxon>Mesorhabditinae</taxon>
        <taxon>Mesorhabditis</taxon>
    </lineage>
</organism>
<feature type="compositionally biased region" description="Low complexity" evidence="5">
    <location>
        <begin position="336"/>
        <end position="352"/>
    </location>
</feature>
<comment type="caution">
    <text evidence="7">The sequence shown here is derived from an EMBL/GenBank/DDBJ whole genome shotgun (WGS) entry which is preliminary data.</text>
</comment>
<keyword evidence="2 4" id="KW-0863">Zinc-finger</keyword>
<feature type="region of interest" description="Disordered" evidence="5">
    <location>
        <begin position="241"/>
        <end position="264"/>
    </location>
</feature>
<dbReference type="GO" id="GO:0008270">
    <property type="term" value="F:zinc ion binding"/>
    <property type="evidence" value="ECO:0007669"/>
    <property type="project" value="UniProtKB-KW"/>
</dbReference>
<evidence type="ECO:0000256" key="4">
    <source>
        <dbReference type="PROSITE-ProRule" id="PRU00322"/>
    </source>
</evidence>
<proteinExistence type="predicted"/>
<feature type="region of interest" description="Disordered" evidence="5">
    <location>
        <begin position="336"/>
        <end position="365"/>
    </location>
</feature>
<dbReference type="PROSITE" id="PS01358">
    <property type="entry name" value="ZF_RANBP2_1"/>
    <property type="match status" value="1"/>
</dbReference>
<feature type="region of interest" description="Disordered" evidence="5">
    <location>
        <begin position="291"/>
        <end position="311"/>
    </location>
</feature>
<feature type="compositionally biased region" description="Polar residues" evidence="5">
    <location>
        <begin position="66"/>
        <end position="75"/>
    </location>
</feature>
<accession>A0AA36CIP5</accession>
<feature type="region of interest" description="Disordered" evidence="5">
    <location>
        <begin position="170"/>
        <end position="202"/>
    </location>
</feature>
<evidence type="ECO:0000313" key="7">
    <source>
        <dbReference type="EMBL" id="CAJ0568746.1"/>
    </source>
</evidence>
<dbReference type="Gene3D" id="4.10.1060.10">
    <property type="entry name" value="Zinc finger, RanBP2-type"/>
    <property type="match status" value="1"/>
</dbReference>
<dbReference type="SMART" id="SM00547">
    <property type="entry name" value="ZnF_RBZ"/>
    <property type="match status" value="2"/>
</dbReference>
<feature type="compositionally biased region" description="Polar residues" evidence="5">
    <location>
        <begin position="41"/>
        <end position="60"/>
    </location>
</feature>
<feature type="compositionally biased region" description="Low complexity" evidence="5">
    <location>
        <begin position="815"/>
        <end position="828"/>
    </location>
</feature>
<feature type="compositionally biased region" description="Low complexity" evidence="5">
    <location>
        <begin position="498"/>
        <end position="508"/>
    </location>
</feature>
<feature type="non-terminal residue" evidence="7">
    <location>
        <position position="1"/>
    </location>
</feature>
<dbReference type="Proteomes" id="UP001177023">
    <property type="component" value="Unassembled WGS sequence"/>
</dbReference>
<evidence type="ECO:0000256" key="5">
    <source>
        <dbReference type="SAM" id="MobiDB-lite"/>
    </source>
</evidence>
<feature type="domain" description="RanBP2-type" evidence="6">
    <location>
        <begin position="635"/>
        <end position="664"/>
    </location>
</feature>
<feature type="compositionally biased region" description="Low complexity" evidence="5">
    <location>
        <begin position="298"/>
        <end position="311"/>
    </location>
</feature>
<evidence type="ECO:0000256" key="1">
    <source>
        <dbReference type="ARBA" id="ARBA00022723"/>
    </source>
</evidence>
<feature type="compositionally biased region" description="Polar residues" evidence="5">
    <location>
        <begin position="170"/>
        <end position="186"/>
    </location>
</feature>
<keyword evidence="1" id="KW-0479">Metal-binding</keyword>
<feature type="region of interest" description="Disordered" evidence="5">
    <location>
        <begin position="1032"/>
        <end position="1051"/>
    </location>
</feature>
<reference evidence="7" key="1">
    <citation type="submission" date="2023-06" db="EMBL/GenBank/DDBJ databases">
        <authorList>
            <person name="Delattre M."/>
        </authorList>
    </citation>
    <scope>NUCLEOTIDE SEQUENCE</scope>
    <source>
        <strain evidence="7">AF72</strain>
    </source>
</reference>
<feature type="region of interest" description="Disordered" evidence="5">
    <location>
        <begin position="964"/>
        <end position="990"/>
    </location>
</feature>
<keyword evidence="8" id="KW-1185">Reference proteome</keyword>
<evidence type="ECO:0000256" key="3">
    <source>
        <dbReference type="ARBA" id="ARBA00022833"/>
    </source>
</evidence>
<feature type="compositionally biased region" description="Polar residues" evidence="5">
    <location>
        <begin position="1107"/>
        <end position="1128"/>
    </location>
</feature>
<feature type="region of interest" description="Disordered" evidence="5">
    <location>
        <begin position="809"/>
        <end position="828"/>
    </location>
</feature>
<dbReference type="PROSITE" id="PS50199">
    <property type="entry name" value="ZF_RANBP2_2"/>
    <property type="match status" value="1"/>
</dbReference>
<feature type="compositionally biased region" description="Polar residues" evidence="5">
    <location>
        <begin position="964"/>
        <end position="976"/>
    </location>
</feature>
<evidence type="ECO:0000313" key="8">
    <source>
        <dbReference type="Proteomes" id="UP001177023"/>
    </source>
</evidence>
<name>A0AA36CIP5_9BILA</name>
<feature type="compositionally biased region" description="Polar residues" evidence="5">
    <location>
        <begin position="241"/>
        <end position="257"/>
    </location>
</feature>